<keyword evidence="6 7" id="KW-0472">Membrane</keyword>
<evidence type="ECO:0000256" key="5">
    <source>
        <dbReference type="ARBA" id="ARBA00022989"/>
    </source>
</evidence>
<dbReference type="GO" id="GO:0012505">
    <property type="term" value="C:endomembrane system"/>
    <property type="evidence" value="ECO:0007669"/>
    <property type="project" value="UniProtKB-SubCell"/>
</dbReference>
<comment type="subcellular location">
    <subcellularLocation>
        <location evidence="1">Endomembrane system</location>
        <topology evidence="1">Multi-pass membrane protein</topology>
    </subcellularLocation>
</comment>
<comment type="similarity">
    <text evidence="2">Belongs to the major facilitator superfamily.</text>
</comment>
<gene>
    <name evidence="8" type="ORF">Prum_049470</name>
</gene>
<feature type="transmembrane region" description="Helical" evidence="7">
    <location>
        <begin position="102"/>
        <end position="124"/>
    </location>
</feature>
<evidence type="ECO:0000313" key="9">
    <source>
        <dbReference type="Proteomes" id="UP000482960"/>
    </source>
</evidence>
<keyword evidence="5 7" id="KW-1133">Transmembrane helix</keyword>
<keyword evidence="4 7" id="KW-0812">Transmembrane</keyword>
<dbReference type="InterPro" id="IPR011701">
    <property type="entry name" value="MFS"/>
</dbReference>
<dbReference type="GO" id="GO:0016020">
    <property type="term" value="C:membrane"/>
    <property type="evidence" value="ECO:0007669"/>
    <property type="project" value="TreeGrafter"/>
</dbReference>
<dbReference type="Pfam" id="PF07690">
    <property type="entry name" value="MFS_1"/>
    <property type="match status" value="1"/>
</dbReference>
<dbReference type="InterPro" id="IPR036259">
    <property type="entry name" value="MFS_trans_sf"/>
</dbReference>
<evidence type="ECO:0000256" key="6">
    <source>
        <dbReference type="ARBA" id="ARBA00023136"/>
    </source>
</evidence>
<dbReference type="AlphaFoldDB" id="A0A6V8LF85"/>
<sequence length="388" mass="39214">MPRLSHDRTTLLIYAQLSVWGFFLYGFGPVVPLLRDEQGTSAAVASLHSTSLAVGALIGAPAFPWLVRRYGRARVLWGALAGVAVTVVALCAFRPLPATLAAVVGASIFGTMLVSGVNAALADHHGPAATAAISEANAVAAGTGVVAPIVIGAAVGAGLGWRPGIAAVIVLIGLVMVVGFRVRPPLVRSAGAVASQRLPLPRPYWIAWTMLAATGSIEVCLSLWAADVLRSNVGMSPAAASATVAAVVGGMFAGRLVGSQVARRVAPVTLLLVALGVSLAGFAIFWSSSVPWIAAAGLVVLGVGNAMHYPLVVSMAILAAGGQADRASAYTAYSIAIAFGISPVLLGWVADGVGPHLAFLLLPGFIVAAAVLALIFSSQESGRPLSAA</sequence>
<keyword evidence="9" id="KW-1185">Reference proteome</keyword>
<feature type="transmembrane region" description="Helical" evidence="7">
    <location>
        <begin position="12"/>
        <end position="31"/>
    </location>
</feature>
<reference evidence="8 9" key="2">
    <citation type="submission" date="2020-03" db="EMBL/GenBank/DDBJ databases">
        <authorList>
            <person name="Ichikawa N."/>
            <person name="Kimura A."/>
            <person name="Kitahashi Y."/>
            <person name="Uohara A."/>
        </authorList>
    </citation>
    <scope>NUCLEOTIDE SEQUENCE [LARGE SCALE GENOMIC DNA]</scope>
    <source>
        <strain evidence="8 9">NBRC 108638</strain>
    </source>
</reference>
<dbReference type="PANTHER" id="PTHR23514:SF3">
    <property type="entry name" value="BYPASS OF STOP CODON PROTEIN 6"/>
    <property type="match status" value="1"/>
</dbReference>
<feature type="transmembrane region" description="Helical" evidence="7">
    <location>
        <begin position="136"/>
        <end position="159"/>
    </location>
</feature>
<feature type="transmembrane region" description="Helical" evidence="7">
    <location>
        <begin position="330"/>
        <end position="350"/>
    </location>
</feature>
<feature type="transmembrane region" description="Helical" evidence="7">
    <location>
        <begin position="75"/>
        <end position="96"/>
    </location>
</feature>
<organism evidence="8 9">
    <name type="scientific">Phytohabitans rumicis</name>
    <dbReference type="NCBI Taxonomy" id="1076125"/>
    <lineage>
        <taxon>Bacteria</taxon>
        <taxon>Bacillati</taxon>
        <taxon>Actinomycetota</taxon>
        <taxon>Actinomycetes</taxon>
        <taxon>Micromonosporales</taxon>
        <taxon>Micromonosporaceae</taxon>
    </lineage>
</organism>
<feature type="transmembrane region" description="Helical" evidence="7">
    <location>
        <begin position="165"/>
        <end position="183"/>
    </location>
</feature>
<evidence type="ECO:0000256" key="3">
    <source>
        <dbReference type="ARBA" id="ARBA00022448"/>
    </source>
</evidence>
<comment type="caution">
    <text evidence="8">The sequence shown here is derived from an EMBL/GenBank/DDBJ whole genome shotgun (WGS) entry which is preliminary data.</text>
</comment>
<reference evidence="8 9" key="1">
    <citation type="submission" date="2020-03" db="EMBL/GenBank/DDBJ databases">
        <title>Whole genome shotgun sequence of Phytohabitans rumicis NBRC 108638.</title>
        <authorList>
            <person name="Komaki H."/>
            <person name="Tamura T."/>
        </authorList>
    </citation>
    <scope>NUCLEOTIDE SEQUENCE [LARGE SCALE GENOMIC DNA]</scope>
    <source>
        <strain evidence="8 9">NBRC 108638</strain>
    </source>
</reference>
<feature type="transmembrane region" description="Helical" evidence="7">
    <location>
        <begin position="43"/>
        <end position="63"/>
    </location>
</feature>
<evidence type="ECO:0000313" key="8">
    <source>
        <dbReference type="EMBL" id="GFJ91305.1"/>
    </source>
</evidence>
<feature type="transmembrane region" description="Helical" evidence="7">
    <location>
        <begin position="238"/>
        <end position="258"/>
    </location>
</feature>
<proteinExistence type="inferred from homology"/>
<feature type="transmembrane region" description="Helical" evidence="7">
    <location>
        <begin position="356"/>
        <end position="376"/>
    </location>
</feature>
<dbReference type="EMBL" id="BLPG01000001">
    <property type="protein sequence ID" value="GFJ91305.1"/>
    <property type="molecule type" value="Genomic_DNA"/>
</dbReference>
<dbReference type="InterPro" id="IPR051788">
    <property type="entry name" value="MFS_Transporter"/>
</dbReference>
<dbReference type="RefSeq" id="WP_173078428.1">
    <property type="nucleotide sequence ID" value="NZ_BAABJB010000010.1"/>
</dbReference>
<evidence type="ECO:0000256" key="1">
    <source>
        <dbReference type="ARBA" id="ARBA00004127"/>
    </source>
</evidence>
<evidence type="ECO:0000256" key="7">
    <source>
        <dbReference type="SAM" id="Phobius"/>
    </source>
</evidence>
<dbReference type="SUPFAM" id="SSF103473">
    <property type="entry name" value="MFS general substrate transporter"/>
    <property type="match status" value="1"/>
</dbReference>
<evidence type="ECO:0000256" key="4">
    <source>
        <dbReference type="ARBA" id="ARBA00022692"/>
    </source>
</evidence>
<keyword evidence="3" id="KW-0813">Transport</keyword>
<name>A0A6V8LF85_9ACTN</name>
<accession>A0A6V8LF85</accession>
<feature type="transmembrane region" description="Helical" evidence="7">
    <location>
        <begin position="204"/>
        <end position="226"/>
    </location>
</feature>
<feature type="transmembrane region" description="Helical" evidence="7">
    <location>
        <begin position="292"/>
        <end position="318"/>
    </location>
</feature>
<dbReference type="PANTHER" id="PTHR23514">
    <property type="entry name" value="BYPASS OF STOP CODON PROTEIN 6"/>
    <property type="match status" value="1"/>
</dbReference>
<dbReference type="Gene3D" id="1.20.1250.20">
    <property type="entry name" value="MFS general substrate transporter like domains"/>
    <property type="match status" value="2"/>
</dbReference>
<protein>
    <submittedName>
        <fullName evidence="8">Putative major facilitator superfamily protein</fullName>
    </submittedName>
</protein>
<dbReference type="GO" id="GO:0022857">
    <property type="term" value="F:transmembrane transporter activity"/>
    <property type="evidence" value="ECO:0007669"/>
    <property type="project" value="InterPro"/>
</dbReference>
<evidence type="ECO:0000256" key="2">
    <source>
        <dbReference type="ARBA" id="ARBA00008335"/>
    </source>
</evidence>
<dbReference type="Proteomes" id="UP000482960">
    <property type="component" value="Unassembled WGS sequence"/>
</dbReference>
<feature type="transmembrane region" description="Helical" evidence="7">
    <location>
        <begin position="265"/>
        <end position="286"/>
    </location>
</feature>